<feature type="region of interest" description="Disordered" evidence="1">
    <location>
        <begin position="1529"/>
        <end position="1631"/>
    </location>
</feature>
<dbReference type="CDD" id="cd00072">
    <property type="entry name" value="GYF"/>
    <property type="match status" value="1"/>
</dbReference>
<feature type="region of interest" description="Disordered" evidence="1">
    <location>
        <begin position="1"/>
        <end position="247"/>
    </location>
</feature>
<feature type="compositionally biased region" description="Low complexity" evidence="1">
    <location>
        <begin position="1581"/>
        <end position="1603"/>
    </location>
</feature>
<feature type="compositionally biased region" description="Polar residues" evidence="1">
    <location>
        <begin position="1672"/>
        <end position="1682"/>
    </location>
</feature>
<dbReference type="InterPro" id="IPR003169">
    <property type="entry name" value="GYF"/>
</dbReference>
<evidence type="ECO:0000313" key="4">
    <source>
        <dbReference type="Proteomes" id="UP001642487"/>
    </source>
</evidence>
<feature type="domain" description="GYF" evidence="2">
    <location>
        <begin position="590"/>
        <end position="641"/>
    </location>
</feature>
<dbReference type="EMBL" id="OZ021745">
    <property type="protein sequence ID" value="CAK9312646.1"/>
    <property type="molecule type" value="Genomic_DNA"/>
</dbReference>
<name>A0ABP0XWU8_9ROSI</name>
<dbReference type="SMART" id="SM00444">
    <property type="entry name" value="GYF"/>
    <property type="match status" value="1"/>
</dbReference>
<feature type="compositionally biased region" description="Basic residues" evidence="1">
    <location>
        <begin position="1805"/>
        <end position="1815"/>
    </location>
</feature>
<feature type="compositionally biased region" description="Low complexity" evidence="1">
    <location>
        <begin position="1793"/>
        <end position="1804"/>
    </location>
</feature>
<feature type="compositionally biased region" description="Polar residues" evidence="1">
    <location>
        <begin position="1234"/>
        <end position="1245"/>
    </location>
</feature>
<feature type="region of interest" description="Disordered" evidence="1">
    <location>
        <begin position="485"/>
        <end position="558"/>
    </location>
</feature>
<feature type="region of interest" description="Disordered" evidence="1">
    <location>
        <begin position="1437"/>
        <end position="1511"/>
    </location>
</feature>
<feature type="compositionally biased region" description="Basic and acidic residues" evidence="1">
    <location>
        <begin position="402"/>
        <end position="411"/>
    </location>
</feature>
<feature type="region of interest" description="Disordered" evidence="1">
    <location>
        <begin position="1657"/>
        <end position="1691"/>
    </location>
</feature>
<evidence type="ECO:0000313" key="3">
    <source>
        <dbReference type="EMBL" id="CAK9312646.1"/>
    </source>
</evidence>
<feature type="compositionally biased region" description="Polar residues" evidence="1">
    <location>
        <begin position="499"/>
        <end position="549"/>
    </location>
</feature>
<feature type="region of interest" description="Disordered" evidence="1">
    <location>
        <begin position="371"/>
        <end position="441"/>
    </location>
</feature>
<feature type="region of interest" description="Disordered" evidence="1">
    <location>
        <begin position="1200"/>
        <end position="1303"/>
    </location>
</feature>
<feature type="compositionally biased region" description="Basic and acidic residues" evidence="1">
    <location>
        <begin position="1200"/>
        <end position="1213"/>
    </location>
</feature>
<evidence type="ECO:0000259" key="2">
    <source>
        <dbReference type="PROSITE" id="PS50829"/>
    </source>
</evidence>
<feature type="compositionally biased region" description="Basic and acidic residues" evidence="1">
    <location>
        <begin position="216"/>
        <end position="225"/>
    </location>
</feature>
<evidence type="ECO:0000256" key="1">
    <source>
        <dbReference type="SAM" id="MobiDB-lite"/>
    </source>
</evidence>
<dbReference type="PANTHER" id="PTHR47471:SF1">
    <property type="entry name" value="PROTEIN ESSENTIAL FOR POTEXVIRUS ACCUMULATION 1"/>
    <property type="match status" value="1"/>
</dbReference>
<protein>
    <recommendedName>
        <fullName evidence="2">GYF domain-containing protein</fullName>
    </recommendedName>
</protein>
<organism evidence="3 4">
    <name type="scientific">Citrullus colocynthis</name>
    <name type="common">colocynth</name>
    <dbReference type="NCBI Taxonomy" id="252529"/>
    <lineage>
        <taxon>Eukaryota</taxon>
        <taxon>Viridiplantae</taxon>
        <taxon>Streptophyta</taxon>
        <taxon>Embryophyta</taxon>
        <taxon>Tracheophyta</taxon>
        <taxon>Spermatophyta</taxon>
        <taxon>Magnoliopsida</taxon>
        <taxon>eudicotyledons</taxon>
        <taxon>Gunneridae</taxon>
        <taxon>Pentapetalae</taxon>
        <taxon>rosids</taxon>
        <taxon>fabids</taxon>
        <taxon>Cucurbitales</taxon>
        <taxon>Cucurbitaceae</taxon>
        <taxon>Benincaseae</taxon>
        <taxon>Citrullus</taxon>
    </lineage>
</organism>
<feature type="compositionally biased region" description="Polar residues" evidence="1">
    <location>
        <begin position="1557"/>
        <end position="1580"/>
    </location>
</feature>
<feature type="region of interest" description="Disordered" evidence="1">
    <location>
        <begin position="1779"/>
        <end position="1817"/>
    </location>
</feature>
<proteinExistence type="predicted"/>
<dbReference type="PROSITE" id="PS50829">
    <property type="entry name" value="GYF"/>
    <property type="match status" value="1"/>
</dbReference>
<feature type="region of interest" description="Disordered" evidence="1">
    <location>
        <begin position="1374"/>
        <end position="1415"/>
    </location>
</feature>
<dbReference type="InterPro" id="IPR035445">
    <property type="entry name" value="GYF-like_dom_sf"/>
</dbReference>
<dbReference type="PANTHER" id="PTHR47471">
    <property type="entry name" value="GYF DOMAIN-CONTAINING PROTEIN"/>
    <property type="match status" value="1"/>
</dbReference>
<feature type="compositionally biased region" description="Polar residues" evidence="1">
    <location>
        <begin position="1283"/>
        <end position="1302"/>
    </location>
</feature>
<reference evidence="3 4" key="1">
    <citation type="submission" date="2024-03" db="EMBL/GenBank/DDBJ databases">
        <authorList>
            <person name="Gkanogiannis A."/>
            <person name="Becerra Lopez-Lavalle L."/>
        </authorList>
    </citation>
    <scope>NUCLEOTIDE SEQUENCE [LARGE SCALE GENOMIC DNA]</scope>
</reference>
<dbReference type="Pfam" id="PF02213">
    <property type="entry name" value="GYF"/>
    <property type="match status" value="1"/>
</dbReference>
<gene>
    <name evidence="3" type="ORF">CITCOLO1_LOCUS4340</name>
</gene>
<feature type="compositionally biased region" description="Basic and acidic residues" evidence="1">
    <location>
        <begin position="97"/>
        <end position="208"/>
    </location>
</feature>
<feature type="compositionally biased region" description="Basic and acidic residues" evidence="1">
    <location>
        <begin position="1246"/>
        <end position="1256"/>
    </location>
</feature>
<feature type="compositionally biased region" description="Basic and acidic residues" evidence="1">
    <location>
        <begin position="1384"/>
        <end position="1404"/>
    </location>
</feature>
<dbReference type="Gene3D" id="3.30.1490.40">
    <property type="match status" value="1"/>
</dbReference>
<accession>A0ABP0XWU8</accession>
<dbReference type="SUPFAM" id="SSF55277">
    <property type="entry name" value="GYF domain"/>
    <property type="match status" value="1"/>
</dbReference>
<sequence>MAGRFDFGSRSNLSVSSPLHAANDVQGSENPIPLSPQWLLPKPGESKHGIGTGENHFSHQPAYGNRMDMMKGSENYEDTNDIQKKKEVFRPSLTDSEIGRRDRWHDEERENNSSMRKDRWRDGEKEMGDSRKMDHWNEDSSSRVFRESRRGPAERWSDSNNRDNVHYDQRRESKWNTRWGPDDKETEGFREKRVDSGRDGDLHLDKNFSHVSNYGKNDRDGDHYRPWRSSSLQGRGKGDPPHHQTQTPIKQVPAFAHRGRADNTPPTFSLGRGIISSGVNPTNNVYTPPNYLGASSEKSAREPFYYKYSRTKLLDVFRTTNLTSQQTLKDGFVPVATLTLDEPLEPLALCAPTTEEMTFLKGIDKGEIVSSGAPQVSKDGRNSSEFMQTRRTKLGVSPSLGSREDLPHGFDDYNDDKDDATTKPGHTNHSEVSTERQMPYHRPQSKIEAIQEHMAHNSSTFKSEAFREDDNAMRKTDEVAVNRESSVKGGTNVHPGSTWDASSLEQPLNTSLPDWRENSNNISSGTPDKGWLQSSKNLNDGWGSNSATPSYPKDNPKWQTGEESIIRRQLSGILDKEQLSRKTVQSAPEDLQLHYIDPSGAIQGPFSGADIIQWFEGGYFGLDLPVRPVNAPNDLPFAALGDVMPHLRSKAKPPPGFSGPKQNEFADSLGNASYGSLGKLHTGLNEIDTMRNETRHKHGSTVEAENRFLESLMSGNIGSSPLEKSAFSEGVPGYFGNNSNSLPSLGIDNGNNLFLLAKRMELERQRSLSNPYAFWPGIDATSKVSKPDIGLDDPIQQAKLLSSIIDHSRQTSHSQGADISAILQGLADKAPPGINDVAGWSKFAQCAPDPLQSKLDLHHDLNLSSQAPFGFQQQRLQPQPSLTNLLAQATDNPTLTPDKFLPSSLSQDPQLISKLQQQHLLQLHSQVPFSAQQMSLLDKLLLLKQQQKQEEQQQLLQQQQLLSQVLSDHQSRQHFIDPSFGQLQGAPIPIGNASTDPSQVQQSREMFQIGSQKPLNVATDRATPFGNMALQVTQGASYNVNSEDPSLALPHQMFGNVVQQKSWTPALSEQLNDTRPKDMLPGSKVGEGSLFPGLSKSNEDVNLVPKSSDSHTVKALEQIAEDVPRLDATVTSLASDAMVEPLPLKTTEISVAIQPTEVHDIEISMPDSAAVLKVQEASMPVEKLERGICKDETSLETELKNVEVQEPKKSSDKKTKKQKSSKLLSSDQAKDSKNSAIQQLKQSKSGKSENDLKLKADNIVGKSSDTASSPRKIKDGDGKITVVDSQPVQSSASAINTWNDGETVQVKDDARLVGSDSVLNSQTQSGQRAWKVASSFKPKSLLEIQEEEQKRAHTETAVSDISTSISSISLSTPWAGIVSSSDPKASKEIHKDSVISESSEKHENLSTSRSRKSQLHDLLTEDDTEKFFDSAQIASSPRVMATQAEPMDDNFIEAKDTKKSRKKSAKAKGVGTKASSAVPFADVPVGSSPIEKGKISRQTQQEKEVMPAIPSGPSLGDFVLWRGEAANVAPAPAWSSDSGKVPKPTSLRDIQKEQGRKTSAAQHSHQIPTPQKAQPTQVGRSSSTSIPSWALSASSPSKAASSPLQNNPTQSKHGGDDDLFWGPIESKQENQQVDVRLGSHGSWGNRNTPAKAVASTGLLSRQKSSGGKADYLSSSPAQSSQKGKQDPVTKHSEAMGFRDWCESECVRLIGTKDTSFLEFCLKQSRSEAELLLIENLGSYDPDHDFIDQFLNYKELLPADVLEIAFQSRNDRKVSAIASREVDSGNAGGDVDPDVPVGRDGSAKSGGKKKGKKGKKVSPSVLGFNVVSNRIMMGEIQTVED</sequence>
<dbReference type="Proteomes" id="UP001642487">
    <property type="component" value="Chromosome 11"/>
</dbReference>
<keyword evidence="4" id="KW-1185">Reference proteome</keyword>